<evidence type="ECO:0000256" key="2">
    <source>
        <dbReference type="ARBA" id="ARBA00023125"/>
    </source>
</evidence>
<keyword evidence="5" id="KW-0812">Transmembrane</keyword>
<dbReference type="SMART" id="SM00342">
    <property type="entry name" value="HTH_ARAC"/>
    <property type="match status" value="1"/>
</dbReference>
<dbReference type="EMBL" id="CP071448">
    <property type="protein sequence ID" value="QSW90147.1"/>
    <property type="molecule type" value="Genomic_DNA"/>
</dbReference>
<accession>A0ABX7QGL5</accession>
<feature type="repeat" description="TPR" evidence="4">
    <location>
        <begin position="233"/>
        <end position="266"/>
    </location>
</feature>
<name>A0ABX7QGL5_9FLAO</name>
<organism evidence="7 8">
    <name type="scientific">Flavobacterium endoglycinae</name>
    <dbReference type="NCBI Taxonomy" id="2816357"/>
    <lineage>
        <taxon>Bacteria</taxon>
        <taxon>Pseudomonadati</taxon>
        <taxon>Bacteroidota</taxon>
        <taxon>Flavobacteriia</taxon>
        <taxon>Flavobacteriales</taxon>
        <taxon>Flavobacteriaceae</taxon>
        <taxon>Flavobacterium</taxon>
    </lineage>
</organism>
<keyword evidence="5" id="KW-0472">Membrane</keyword>
<keyword evidence="3" id="KW-0804">Transcription</keyword>
<evidence type="ECO:0000259" key="6">
    <source>
        <dbReference type="PROSITE" id="PS01124"/>
    </source>
</evidence>
<evidence type="ECO:0000256" key="1">
    <source>
        <dbReference type="ARBA" id="ARBA00023015"/>
    </source>
</evidence>
<evidence type="ECO:0000256" key="5">
    <source>
        <dbReference type="SAM" id="Phobius"/>
    </source>
</evidence>
<keyword evidence="5" id="KW-1133">Transmembrane helix</keyword>
<dbReference type="PROSITE" id="PS50005">
    <property type="entry name" value="TPR"/>
    <property type="match status" value="1"/>
</dbReference>
<keyword evidence="1" id="KW-0805">Transcription regulation</keyword>
<dbReference type="InterPro" id="IPR019734">
    <property type="entry name" value="TPR_rpt"/>
</dbReference>
<dbReference type="Proteomes" id="UP000663440">
    <property type="component" value="Chromosome"/>
</dbReference>
<dbReference type="PANTHER" id="PTHR43280:SF2">
    <property type="entry name" value="HTH-TYPE TRANSCRIPTIONAL REGULATOR EXSA"/>
    <property type="match status" value="1"/>
</dbReference>
<protein>
    <submittedName>
        <fullName evidence="7">Helix-turn-helix transcriptional regulator</fullName>
    </submittedName>
</protein>
<dbReference type="InterPro" id="IPR018060">
    <property type="entry name" value="HTH_AraC"/>
</dbReference>
<proteinExistence type="predicted"/>
<keyword evidence="2" id="KW-0238">DNA-binding</keyword>
<gene>
    <name evidence="7" type="ORF">J0383_04845</name>
</gene>
<dbReference type="InterPro" id="IPR011990">
    <property type="entry name" value="TPR-like_helical_dom_sf"/>
</dbReference>
<dbReference type="Gene3D" id="1.25.40.10">
    <property type="entry name" value="Tetratricopeptide repeat domain"/>
    <property type="match status" value="1"/>
</dbReference>
<dbReference type="RefSeq" id="WP_207297314.1">
    <property type="nucleotide sequence ID" value="NZ_CP071448.1"/>
</dbReference>
<feature type="transmembrane region" description="Helical" evidence="5">
    <location>
        <begin position="335"/>
        <end position="355"/>
    </location>
</feature>
<dbReference type="PROSITE" id="PS01124">
    <property type="entry name" value="HTH_ARAC_FAMILY_2"/>
    <property type="match status" value="1"/>
</dbReference>
<evidence type="ECO:0000256" key="3">
    <source>
        <dbReference type="ARBA" id="ARBA00023163"/>
    </source>
</evidence>
<dbReference type="InterPro" id="IPR009057">
    <property type="entry name" value="Homeodomain-like_sf"/>
</dbReference>
<dbReference type="SUPFAM" id="SSF48452">
    <property type="entry name" value="TPR-like"/>
    <property type="match status" value="1"/>
</dbReference>
<evidence type="ECO:0000313" key="8">
    <source>
        <dbReference type="Proteomes" id="UP000663440"/>
    </source>
</evidence>
<evidence type="ECO:0000313" key="7">
    <source>
        <dbReference type="EMBL" id="QSW90147.1"/>
    </source>
</evidence>
<dbReference type="PANTHER" id="PTHR43280">
    <property type="entry name" value="ARAC-FAMILY TRANSCRIPTIONAL REGULATOR"/>
    <property type="match status" value="1"/>
</dbReference>
<feature type="domain" description="HTH araC/xylS-type" evidence="6">
    <location>
        <begin position="395"/>
        <end position="503"/>
    </location>
</feature>
<dbReference type="SMART" id="SM00028">
    <property type="entry name" value="TPR"/>
    <property type="match status" value="1"/>
</dbReference>
<dbReference type="Gene3D" id="1.10.10.60">
    <property type="entry name" value="Homeodomain-like"/>
    <property type="match status" value="2"/>
</dbReference>
<keyword evidence="8" id="KW-1185">Reference proteome</keyword>
<evidence type="ECO:0000256" key="4">
    <source>
        <dbReference type="PROSITE-ProRule" id="PRU00339"/>
    </source>
</evidence>
<reference evidence="7 8" key="1">
    <citation type="submission" date="2021-03" db="EMBL/GenBank/DDBJ databases">
        <title>Flavobacterium kribbensis sp. nov, an endophytic bacteria, isolated from soybean.</title>
        <authorList>
            <person name="Lee J."/>
            <person name="Seo J."/>
        </authorList>
    </citation>
    <scope>NUCLEOTIDE SEQUENCE [LARGE SCALE GENOMIC DNA]</scope>
    <source>
        <strain evidence="7 8">BB8</strain>
    </source>
</reference>
<sequence>MHLRSILLSVLLFIFCRYSYAQNSKYDKLFAETAQVLLSSNPKKALSNTDYLYKISLNNTERMKASMLKATLLRQYGLRNEAVLVLKKADSLAAADRNYFQQARINGFLSTLHRENEIFSIGKIYLNKAVQASKKIKDAGERYKFQGNLSQEIAYYEMEKFNYSKAIAQLKDGNLLFKKAGAAIDVNFQTAVNDELIGKNFLALKSADSALFYYERGRKSLAASQSAESPLKGFILNGLGNVYFKKGDRNQALSYYIQAEKIADQSNFFTLKQEVYSALMDFYKETDNRKYITYNEMNLKLHKDEEKSRKVIADDLIKTLRKDHIKTQSQYKKSAIIMASVFVAIVVLTIAFFTYRRRQDHKNFKSLIMSKANAKKDAALKREYSKEYMSEATENSILNSLRESEKAQFYLNSEVSLTTLAAELGINHRYLSYVINKNTEKDFAGYISELRINYIVERLRNDPSFLKYKISYLADLCGFSSHSRFTTTFKKITGTSPVDFIKDLEQKHNA</sequence>
<keyword evidence="4" id="KW-0802">TPR repeat</keyword>
<dbReference type="SUPFAM" id="SSF46689">
    <property type="entry name" value="Homeodomain-like"/>
    <property type="match status" value="1"/>
</dbReference>
<dbReference type="Pfam" id="PF12833">
    <property type="entry name" value="HTH_18"/>
    <property type="match status" value="1"/>
</dbReference>